<gene>
    <name evidence="1" type="ORF">F4821DRAFT_260492</name>
</gene>
<evidence type="ECO:0000313" key="1">
    <source>
        <dbReference type="EMBL" id="KAI6085995.1"/>
    </source>
</evidence>
<evidence type="ECO:0000313" key="2">
    <source>
        <dbReference type="Proteomes" id="UP001497680"/>
    </source>
</evidence>
<comment type="caution">
    <text evidence="1">The sequence shown here is derived from an EMBL/GenBank/DDBJ whole genome shotgun (WGS) entry which is preliminary data.</text>
</comment>
<reference evidence="1 2" key="1">
    <citation type="journal article" date="2022" name="New Phytol.">
        <title>Ecological generalism drives hyperdiversity of secondary metabolite gene clusters in xylarialean endophytes.</title>
        <authorList>
            <person name="Franco M.E.E."/>
            <person name="Wisecaver J.H."/>
            <person name="Arnold A.E."/>
            <person name="Ju Y.M."/>
            <person name="Slot J.C."/>
            <person name="Ahrendt S."/>
            <person name="Moore L.P."/>
            <person name="Eastman K.E."/>
            <person name="Scott K."/>
            <person name="Konkel Z."/>
            <person name="Mondo S.J."/>
            <person name="Kuo A."/>
            <person name="Hayes R.D."/>
            <person name="Haridas S."/>
            <person name="Andreopoulos B."/>
            <person name="Riley R."/>
            <person name="LaButti K."/>
            <person name="Pangilinan J."/>
            <person name="Lipzen A."/>
            <person name="Amirebrahimi M."/>
            <person name="Yan J."/>
            <person name="Adam C."/>
            <person name="Keymanesh K."/>
            <person name="Ng V."/>
            <person name="Louie K."/>
            <person name="Northen T."/>
            <person name="Drula E."/>
            <person name="Henrissat B."/>
            <person name="Hsieh H.M."/>
            <person name="Youens-Clark K."/>
            <person name="Lutzoni F."/>
            <person name="Miadlikowska J."/>
            <person name="Eastwood D.C."/>
            <person name="Hamelin R.C."/>
            <person name="Grigoriev I.V."/>
            <person name="U'Ren J.M."/>
        </authorList>
    </citation>
    <scope>NUCLEOTIDE SEQUENCE [LARGE SCALE GENOMIC DNA]</scope>
    <source>
        <strain evidence="1 2">ER1909</strain>
    </source>
</reference>
<organism evidence="1 2">
    <name type="scientific">Hypoxylon rubiginosum</name>
    <dbReference type="NCBI Taxonomy" id="110542"/>
    <lineage>
        <taxon>Eukaryota</taxon>
        <taxon>Fungi</taxon>
        <taxon>Dikarya</taxon>
        <taxon>Ascomycota</taxon>
        <taxon>Pezizomycotina</taxon>
        <taxon>Sordariomycetes</taxon>
        <taxon>Xylariomycetidae</taxon>
        <taxon>Xylariales</taxon>
        <taxon>Hypoxylaceae</taxon>
        <taxon>Hypoxylon</taxon>
    </lineage>
</organism>
<accession>A0ACC0CZV4</accession>
<keyword evidence="2" id="KW-1185">Reference proteome</keyword>
<sequence length="216" mass="24302">MGITVAPFSHEHFQSLPPLNAAVENYHNLDGPKLVQGVFKEFFVKHGMEYTFGLALPHRHFDLKPGTRLVSYNGVSTPWPTEPGIGMQEPSPSNWSFSADGKLFPTEFRYAKGHTFHMGEREEAFVAEFKAELDRLGLGQLFGLCEYPGNDFEGSFEITRGNSNINLEPKDYPEDASGSEAAWFYSAEVLTSECKCLCHNREASHNHNGQHYQVQQ</sequence>
<dbReference type="EMBL" id="MU394320">
    <property type="protein sequence ID" value="KAI6085995.1"/>
    <property type="molecule type" value="Genomic_DNA"/>
</dbReference>
<dbReference type="Proteomes" id="UP001497680">
    <property type="component" value="Unassembled WGS sequence"/>
</dbReference>
<name>A0ACC0CZV4_9PEZI</name>
<proteinExistence type="predicted"/>
<protein>
    <submittedName>
        <fullName evidence="1">Uncharacterized protein</fullName>
    </submittedName>
</protein>